<sequence>MITDPLPRVGLTRVDLALAGLAGAALGVAKIIRPRAFTETSPTSHRDILFSTAASPRGEATAVVGGTSLRAATAVPRAHCQRRGQPGSEFVRSRSEGHIVHDSTTATAAMHPSPDTAATIPARRPDAEASVDATPIARRPVSASERRAA</sequence>
<dbReference type="RefSeq" id="WP_344802826.1">
    <property type="nucleotide sequence ID" value="NZ_BAABAB010000009.1"/>
</dbReference>
<gene>
    <name evidence="2" type="ORF">GCM10022236_14290</name>
</gene>
<comment type="caution">
    <text evidence="2">The sequence shown here is derived from an EMBL/GenBank/DDBJ whole genome shotgun (WGS) entry which is preliminary data.</text>
</comment>
<dbReference type="EMBL" id="BAABAB010000009">
    <property type="protein sequence ID" value="GAA3613513.1"/>
    <property type="molecule type" value="Genomic_DNA"/>
</dbReference>
<proteinExistence type="predicted"/>
<dbReference type="Proteomes" id="UP001501490">
    <property type="component" value="Unassembled WGS sequence"/>
</dbReference>
<evidence type="ECO:0000313" key="2">
    <source>
        <dbReference type="EMBL" id="GAA3613513.1"/>
    </source>
</evidence>
<protein>
    <submittedName>
        <fullName evidence="2">Uncharacterized protein</fullName>
    </submittedName>
</protein>
<keyword evidence="3" id="KW-1185">Reference proteome</keyword>
<reference evidence="3" key="1">
    <citation type="journal article" date="2019" name="Int. J. Syst. Evol. Microbiol.">
        <title>The Global Catalogue of Microorganisms (GCM) 10K type strain sequencing project: providing services to taxonomists for standard genome sequencing and annotation.</title>
        <authorList>
            <consortium name="The Broad Institute Genomics Platform"/>
            <consortium name="The Broad Institute Genome Sequencing Center for Infectious Disease"/>
            <person name="Wu L."/>
            <person name="Ma J."/>
        </authorList>
    </citation>
    <scope>NUCLEOTIDE SEQUENCE [LARGE SCALE GENOMIC DNA]</scope>
    <source>
        <strain evidence="3">JCM 16929</strain>
    </source>
</reference>
<accession>A0ABP6ZP12</accession>
<feature type="region of interest" description="Disordered" evidence="1">
    <location>
        <begin position="104"/>
        <end position="149"/>
    </location>
</feature>
<evidence type="ECO:0000313" key="3">
    <source>
        <dbReference type="Proteomes" id="UP001501490"/>
    </source>
</evidence>
<evidence type="ECO:0000256" key="1">
    <source>
        <dbReference type="SAM" id="MobiDB-lite"/>
    </source>
</evidence>
<organism evidence="2 3">
    <name type="scientific">Microlunatus ginsengisoli</name>
    <dbReference type="NCBI Taxonomy" id="363863"/>
    <lineage>
        <taxon>Bacteria</taxon>
        <taxon>Bacillati</taxon>
        <taxon>Actinomycetota</taxon>
        <taxon>Actinomycetes</taxon>
        <taxon>Propionibacteriales</taxon>
        <taxon>Propionibacteriaceae</taxon>
        <taxon>Microlunatus</taxon>
    </lineage>
</organism>
<name>A0ABP6ZP12_9ACTN</name>